<comment type="cofactor">
    <cofactor evidence="1">
        <name>Mg(2+)</name>
        <dbReference type="ChEBI" id="CHEBI:18420"/>
    </cofactor>
</comment>
<gene>
    <name evidence="12" type="ORF">UFOPK1433_00622</name>
</gene>
<dbReference type="InterPro" id="IPR018109">
    <property type="entry name" value="Folylpolyglutamate_synth_CS"/>
</dbReference>
<dbReference type="EC" id="6.3.2.17" evidence="3"/>
<dbReference type="SUPFAM" id="SSF53244">
    <property type="entry name" value="MurD-like peptide ligases, peptide-binding domain"/>
    <property type="match status" value="1"/>
</dbReference>
<dbReference type="EMBL" id="CAEZSN010000060">
    <property type="protein sequence ID" value="CAB4543133.1"/>
    <property type="molecule type" value="Genomic_DNA"/>
</dbReference>
<comment type="catalytic activity">
    <reaction evidence="9">
        <text>(6S)-5,6,7,8-tetrahydrofolyl-(gamma-L-Glu)(n) + L-glutamate + ATP = (6S)-5,6,7,8-tetrahydrofolyl-(gamma-L-Glu)(n+1) + ADP + phosphate + H(+)</text>
        <dbReference type="Rhea" id="RHEA:10580"/>
        <dbReference type="Rhea" id="RHEA-COMP:14738"/>
        <dbReference type="Rhea" id="RHEA-COMP:14740"/>
        <dbReference type="ChEBI" id="CHEBI:15378"/>
        <dbReference type="ChEBI" id="CHEBI:29985"/>
        <dbReference type="ChEBI" id="CHEBI:30616"/>
        <dbReference type="ChEBI" id="CHEBI:43474"/>
        <dbReference type="ChEBI" id="CHEBI:141005"/>
        <dbReference type="ChEBI" id="CHEBI:456216"/>
        <dbReference type="EC" id="6.3.2.17"/>
    </reaction>
</comment>
<keyword evidence="4" id="KW-0436">Ligase</keyword>
<evidence type="ECO:0000256" key="8">
    <source>
        <dbReference type="ARBA" id="ARBA00022842"/>
    </source>
</evidence>
<dbReference type="Pfam" id="PF02875">
    <property type="entry name" value="Mur_ligase_C"/>
    <property type="match status" value="1"/>
</dbReference>
<dbReference type="InterPro" id="IPR001645">
    <property type="entry name" value="Folylpolyglutamate_synth"/>
</dbReference>
<dbReference type="PANTHER" id="PTHR11136:SF0">
    <property type="entry name" value="DIHYDROFOLATE SYNTHETASE-RELATED"/>
    <property type="match status" value="1"/>
</dbReference>
<feature type="domain" description="Mur ligase central" evidence="11">
    <location>
        <begin position="47"/>
        <end position="278"/>
    </location>
</feature>
<evidence type="ECO:0000256" key="2">
    <source>
        <dbReference type="ARBA" id="ARBA00008276"/>
    </source>
</evidence>
<keyword evidence="7" id="KW-0067">ATP-binding</keyword>
<dbReference type="PIRSF" id="PIRSF001563">
    <property type="entry name" value="Folylpolyglu_synth"/>
    <property type="match status" value="1"/>
</dbReference>
<dbReference type="InterPro" id="IPR036565">
    <property type="entry name" value="Mur-like_cat_sf"/>
</dbReference>
<proteinExistence type="inferred from homology"/>
<dbReference type="InterPro" id="IPR036615">
    <property type="entry name" value="Mur_ligase_C_dom_sf"/>
</dbReference>
<evidence type="ECO:0000256" key="5">
    <source>
        <dbReference type="ARBA" id="ARBA00022723"/>
    </source>
</evidence>
<accession>A0A6J6BXY3</accession>
<keyword evidence="6" id="KW-0547">Nucleotide-binding</keyword>
<dbReference type="GO" id="GO:0008841">
    <property type="term" value="F:dihydrofolate synthase activity"/>
    <property type="evidence" value="ECO:0007669"/>
    <property type="project" value="TreeGrafter"/>
</dbReference>
<reference evidence="12" key="1">
    <citation type="submission" date="2020-05" db="EMBL/GenBank/DDBJ databases">
        <authorList>
            <person name="Chiriac C."/>
            <person name="Salcher M."/>
            <person name="Ghai R."/>
            <person name="Kavagutti S V."/>
        </authorList>
    </citation>
    <scope>NUCLEOTIDE SEQUENCE</scope>
</reference>
<dbReference type="AlphaFoldDB" id="A0A6J6BXY3"/>
<dbReference type="GO" id="GO:0005524">
    <property type="term" value="F:ATP binding"/>
    <property type="evidence" value="ECO:0007669"/>
    <property type="project" value="UniProtKB-KW"/>
</dbReference>
<dbReference type="Gene3D" id="3.40.1190.10">
    <property type="entry name" value="Mur-like, catalytic domain"/>
    <property type="match status" value="1"/>
</dbReference>
<evidence type="ECO:0000313" key="12">
    <source>
        <dbReference type="EMBL" id="CAB4543133.1"/>
    </source>
</evidence>
<organism evidence="12">
    <name type="scientific">freshwater metagenome</name>
    <dbReference type="NCBI Taxonomy" id="449393"/>
    <lineage>
        <taxon>unclassified sequences</taxon>
        <taxon>metagenomes</taxon>
        <taxon>ecological metagenomes</taxon>
    </lineage>
</organism>
<dbReference type="SUPFAM" id="SSF53623">
    <property type="entry name" value="MurD-like peptide ligases, catalytic domain"/>
    <property type="match status" value="1"/>
</dbReference>
<dbReference type="GO" id="GO:0046872">
    <property type="term" value="F:metal ion binding"/>
    <property type="evidence" value="ECO:0007669"/>
    <property type="project" value="UniProtKB-KW"/>
</dbReference>
<dbReference type="GO" id="GO:0005737">
    <property type="term" value="C:cytoplasm"/>
    <property type="evidence" value="ECO:0007669"/>
    <property type="project" value="TreeGrafter"/>
</dbReference>
<evidence type="ECO:0000256" key="7">
    <source>
        <dbReference type="ARBA" id="ARBA00022840"/>
    </source>
</evidence>
<evidence type="ECO:0000256" key="3">
    <source>
        <dbReference type="ARBA" id="ARBA00013025"/>
    </source>
</evidence>
<evidence type="ECO:0000259" key="11">
    <source>
        <dbReference type="Pfam" id="PF08245"/>
    </source>
</evidence>
<evidence type="ECO:0000256" key="9">
    <source>
        <dbReference type="ARBA" id="ARBA00047493"/>
    </source>
</evidence>
<evidence type="ECO:0000259" key="10">
    <source>
        <dbReference type="Pfam" id="PF02875"/>
    </source>
</evidence>
<evidence type="ECO:0000256" key="4">
    <source>
        <dbReference type="ARBA" id="ARBA00022598"/>
    </source>
</evidence>
<dbReference type="InterPro" id="IPR013221">
    <property type="entry name" value="Mur_ligase_cen"/>
</dbReference>
<protein>
    <recommendedName>
        <fullName evidence="3">tetrahydrofolate synthase</fullName>
        <ecNumber evidence="3">6.3.2.17</ecNumber>
    </recommendedName>
</protein>
<comment type="similarity">
    <text evidence="2">Belongs to the folylpolyglutamate synthase family.</text>
</comment>
<dbReference type="GO" id="GO:0004326">
    <property type="term" value="F:tetrahydrofolylpolyglutamate synthase activity"/>
    <property type="evidence" value="ECO:0007669"/>
    <property type="project" value="UniProtKB-EC"/>
</dbReference>
<dbReference type="Gene3D" id="3.90.190.20">
    <property type="entry name" value="Mur ligase, C-terminal domain"/>
    <property type="match status" value="1"/>
</dbReference>
<sequence length="445" mass="48052">MIKTVQEVEQALLARIPEHQLRPRLEPTARAAALLGDPQKLYRIIHVTGTNGKTSTTRMIERLLREHSLRTGRFTSPHLTRLNERIAIDGESISDEIMVEIWNDIEPILGLVDAELDAEGELPLTYFEALTLLAFAIFADAPIDVLALEVGMGGEWDSTNVADGDVAVFTPIDMDHADRLGNTVAEIAKTKAGIIKPGAIVVSAAQEPSALAELQSKAKSQADRFTSYGPDFEAFNVVPDGRGQRFSVRSLAGEYTDLFMPLYGEHQAQNAALAIAAVEAFLGNGERRILDDIVRVAFADVASPGRLQVLGRDPLTLVDGAHNPHGVRSLAKALETNFGSPKAIGVIGVLADKNSEEMLETLSKSFDHVVITAAKTERAVEQSELASIAEKYWPGEVTVSGGVALSMQVARDLANQNDFEAIVITGSLSVVGEALKTIQEENNED</sequence>
<dbReference type="FunFam" id="3.40.1190.10:FF:000011">
    <property type="entry name" value="Folylpolyglutamate synthase/dihydrofolate synthase"/>
    <property type="match status" value="1"/>
</dbReference>
<keyword evidence="8" id="KW-0460">Magnesium</keyword>
<dbReference type="PROSITE" id="PS01011">
    <property type="entry name" value="FOLYLPOLYGLU_SYNT_1"/>
    <property type="match status" value="1"/>
</dbReference>
<evidence type="ECO:0000256" key="6">
    <source>
        <dbReference type="ARBA" id="ARBA00022741"/>
    </source>
</evidence>
<feature type="domain" description="Mur ligase C-terminal" evidence="10">
    <location>
        <begin position="305"/>
        <end position="427"/>
    </location>
</feature>
<dbReference type="PANTHER" id="PTHR11136">
    <property type="entry name" value="FOLYLPOLYGLUTAMATE SYNTHASE-RELATED"/>
    <property type="match status" value="1"/>
</dbReference>
<dbReference type="InterPro" id="IPR004101">
    <property type="entry name" value="Mur_ligase_C"/>
</dbReference>
<name>A0A6J6BXY3_9ZZZZ</name>
<evidence type="ECO:0000256" key="1">
    <source>
        <dbReference type="ARBA" id="ARBA00001946"/>
    </source>
</evidence>
<dbReference type="NCBIfam" id="TIGR01499">
    <property type="entry name" value="folC"/>
    <property type="match status" value="1"/>
</dbReference>
<dbReference type="Pfam" id="PF08245">
    <property type="entry name" value="Mur_ligase_M"/>
    <property type="match status" value="1"/>
</dbReference>
<keyword evidence="5" id="KW-0479">Metal-binding</keyword>